<feature type="region of interest" description="Disordered" evidence="1">
    <location>
        <begin position="52"/>
        <end position="73"/>
    </location>
</feature>
<protein>
    <submittedName>
        <fullName evidence="2">Uncharacterized protein</fullName>
    </submittedName>
</protein>
<name>A0ABP9LIB4_9ACTN</name>
<gene>
    <name evidence="2" type="ORF">GCM10023336_70800</name>
</gene>
<organism evidence="2 3">
    <name type="scientific">Streptomyces similanensis</name>
    <dbReference type="NCBI Taxonomy" id="1274988"/>
    <lineage>
        <taxon>Bacteria</taxon>
        <taxon>Bacillati</taxon>
        <taxon>Actinomycetota</taxon>
        <taxon>Actinomycetes</taxon>
        <taxon>Kitasatosporales</taxon>
        <taxon>Streptomycetaceae</taxon>
        <taxon>Streptomyces</taxon>
    </lineage>
</organism>
<evidence type="ECO:0000256" key="1">
    <source>
        <dbReference type="SAM" id="MobiDB-lite"/>
    </source>
</evidence>
<dbReference type="EMBL" id="BAABKC010000128">
    <property type="protein sequence ID" value="GAA5078773.1"/>
    <property type="molecule type" value="Genomic_DNA"/>
</dbReference>
<keyword evidence="3" id="KW-1185">Reference proteome</keyword>
<evidence type="ECO:0000313" key="2">
    <source>
        <dbReference type="EMBL" id="GAA5078773.1"/>
    </source>
</evidence>
<comment type="caution">
    <text evidence="2">The sequence shown here is derived from an EMBL/GenBank/DDBJ whole genome shotgun (WGS) entry which is preliminary data.</text>
</comment>
<reference evidence="3" key="1">
    <citation type="journal article" date="2019" name="Int. J. Syst. Evol. Microbiol.">
        <title>The Global Catalogue of Microorganisms (GCM) 10K type strain sequencing project: providing services to taxonomists for standard genome sequencing and annotation.</title>
        <authorList>
            <consortium name="The Broad Institute Genomics Platform"/>
            <consortium name="The Broad Institute Genome Sequencing Center for Infectious Disease"/>
            <person name="Wu L."/>
            <person name="Ma J."/>
        </authorList>
    </citation>
    <scope>NUCLEOTIDE SEQUENCE [LARGE SCALE GENOMIC DNA]</scope>
    <source>
        <strain evidence="3">JCM 18410</strain>
    </source>
</reference>
<sequence>MALLDERRQLQEREDVVAGHRQFGAARVPVDHQQRLGVVRQPEECLLAAEPTLPQEGAGQPAEGGADAGGDHTQDDVAHVVVHGRAC</sequence>
<evidence type="ECO:0000313" key="3">
    <source>
        <dbReference type="Proteomes" id="UP001500124"/>
    </source>
</evidence>
<proteinExistence type="predicted"/>
<accession>A0ABP9LIB4</accession>
<feature type="compositionally biased region" description="Low complexity" evidence="1">
    <location>
        <begin position="54"/>
        <end position="65"/>
    </location>
</feature>
<dbReference type="Proteomes" id="UP001500124">
    <property type="component" value="Unassembled WGS sequence"/>
</dbReference>